<dbReference type="InterPro" id="IPR027417">
    <property type="entry name" value="P-loop_NTPase"/>
</dbReference>
<dbReference type="PANTHER" id="PTHR24221:SF654">
    <property type="entry name" value="ATP-BINDING CASSETTE SUB-FAMILY B MEMBER 6"/>
    <property type="match status" value="1"/>
</dbReference>
<dbReference type="InterPro" id="IPR003439">
    <property type="entry name" value="ABC_transporter-like_ATP-bd"/>
</dbReference>
<accession>A0A9E7DKE4</accession>
<dbReference type="PROSITE" id="PS50893">
    <property type="entry name" value="ABC_TRANSPORTER_2"/>
    <property type="match status" value="1"/>
</dbReference>
<keyword evidence="5 7" id="KW-1133">Transmembrane helix</keyword>
<reference evidence="10" key="1">
    <citation type="submission" date="2022-04" db="EMBL/GenBank/DDBJ databases">
        <title>Complete genome sequences of Ezakiella coagulans and Fenollaria massiliensis.</title>
        <authorList>
            <person name="France M.T."/>
            <person name="Clifford J."/>
            <person name="Narina S."/>
            <person name="Rutt L."/>
            <person name="Ravel J."/>
        </authorList>
    </citation>
    <scope>NUCLEOTIDE SEQUENCE</scope>
    <source>
        <strain evidence="10">C0061C2</strain>
    </source>
</reference>
<comment type="subcellular location">
    <subcellularLocation>
        <location evidence="1">Cell membrane</location>
        <topology evidence="1">Multi-pass membrane protein</topology>
    </subcellularLocation>
</comment>
<evidence type="ECO:0000256" key="3">
    <source>
        <dbReference type="ARBA" id="ARBA00022741"/>
    </source>
</evidence>
<feature type="transmembrane region" description="Helical" evidence="7">
    <location>
        <begin position="228"/>
        <end position="250"/>
    </location>
</feature>
<evidence type="ECO:0000313" key="10">
    <source>
        <dbReference type="EMBL" id="UQK59511.1"/>
    </source>
</evidence>
<feature type="transmembrane region" description="Helical" evidence="7">
    <location>
        <begin position="141"/>
        <end position="160"/>
    </location>
</feature>
<protein>
    <submittedName>
        <fullName evidence="10">ABC transporter ATP-binding protein/permease</fullName>
    </submittedName>
</protein>
<dbReference type="Gene3D" id="3.40.50.300">
    <property type="entry name" value="P-loop containing nucleotide triphosphate hydrolases"/>
    <property type="match status" value="1"/>
</dbReference>
<dbReference type="Gene3D" id="1.20.1560.10">
    <property type="entry name" value="ABC transporter type 1, transmembrane domain"/>
    <property type="match status" value="1"/>
</dbReference>
<dbReference type="SUPFAM" id="SSF90123">
    <property type="entry name" value="ABC transporter transmembrane region"/>
    <property type="match status" value="1"/>
</dbReference>
<keyword evidence="6 7" id="KW-0472">Membrane</keyword>
<dbReference type="Pfam" id="PF00664">
    <property type="entry name" value="ABC_membrane"/>
    <property type="match status" value="1"/>
</dbReference>
<evidence type="ECO:0000259" key="8">
    <source>
        <dbReference type="PROSITE" id="PS50893"/>
    </source>
</evidence>
<feature type="transmembrane region" description="Helical" evidence="7">
    <location>
        <begin position="7"/>
        <end position="31"/>
    </location>
</feature>
<dbReference type="Proteomes" id="UP000831151">
    <property type="component" value="Chromosome"/>
</dbReference>
<proteinExistence type="predicted"/>
<dbReference type="InterPro" id="IPR039421">
    <property type="entry name" value="Type_1_exporter"/>
</dbReference>
<evidence type="ECO:0000259" key="9">
    <source>
        <dbReference type="PROSITE" id="PS50929"/>
    </source>
</evidence>
<dbReference type="InterPro" id="IPR036640">
    <property type="entry name" value="ABC1_TM_sf"/>
</dbReference>
<evidence type="ECO:0000256" key="1">
    <source>
        <dbReference type="ARBA" id="ARBA00004651"/>
    </source>
</evidence>
<dbReference type="RefSeq" id="WP_249242932.1">
    <property type="nucleotide sequence ID" value="NZ_CP096649.1"/>
</dbReference>
<dbReference type="SUPFAM" id="SSF52540">
    <property type="entry name" value="P-loop containing nucleoside triphosphate hydrolases"/>
    <property type="match status" value="1"/>
</dbReference>
<dbReference type="AlphaFoldDB" id="A0A9E7DKE4"/>
<organism evidence="10 11">
    <name type="scientific">Fenollaria massiliensis</name>
    <dbReference type="NCBI Taxonomy" id="938288"/>
    <lineage>
        <taxon>Bacteria</taxon>
        <taxon>Bacillati</taxon>
        <taxon>Bacillota</taxon>
        <taxon>Clostridia</taxon>
        <taxon>Eubacteriales</taxon>
        <taxon>Fenollaria</taxon>
    </lineage>
</organism>
<evidence type="ECO:0000256" key="7">
    <source>
        <dbReference type="SAM" id="Phobius"/>
    </source>
</evidence>
<dbReference type="InterPro" id="IPR003593">
    <property type="entry name" value="AAA+_ATPase"/>
</dbReference>
<feature type="transmembrane region" description="Helical" evidence="7">
    <location>
        <begin position="43"/>
        <end position="63"/>
    </location>
</feature>
<keyword evidence="2 7" id="KW-0812">Transmembrane</keyword>
<evidence type="ECO:0000256" key="4">
    <source>
        <dbReference type="ARBA" id="ARBA00022840"/>
    </source>
</evidence>
<dbReference type="SMART" id="SM00382">
    <property type="entry name" value="AAA"/>
    <property type="match status" value="1"/>
</dbReference>
<feature type="transmembrane region" description="Helical" evidence="7">
    <location>
        <begin position="256"/>
        <end position="276"/>
    </location>
</feature>
<dbReference type="GO" id="GO:0034040">
    <property type="term" value="F:ATPase-coupled lipid transmembrane transporter activity"/>
    <property type="evidence" value="ECO:0007669"/>
    <property type="project" value="TreeGrafter"/>
</dbReference>
<dbReference type="PROSITE" id="PS00211">
    <property type="entry name" value="ABC_TRANSPORTER_1"/>
    <property type="match status" value="1"/>
</dbReference>
<gene>
    <name evidence="10" type="ORF">M1R53_02295</name>
</gene>
<name>A0A9E7DKE4_9FIRM</name>
<keyword evidence="4 10" id="KW-0067">ATP-binding</keyword>
<evidence type="ECO:0000313" key="11">
    <source>
        <dbReference type="Proteomes" id="UP000831151"/>
    </source>
</evidence>
<dbReference type="InterPro" id="IPR011527">
    <property type="entry name" value="ABC1_TM_dom"/>
</dbReference>
<keyword evidence="3" id="KW-0547">Nucleotide-binding</keyword>
<dbReference type="GO" id="GO:0005524">
    <property type="term" value="F:ATP binding"/>
    <property type="evidence" value="ECO:0007669"/>
    <property type="project" value="UniProtKB-KW"/>
</dbReference>
<evidence type="ECO:0000256" key="5">
    <source>
        <dbReference type="ARBA" id="ARBA00022989"/>
    </source>
</evidence>
<dbReference type="InterPro" id="IPR017871">
    <property type="entry name" value="ABC_transporter-like_CS"/>
</dbReference>
<dbReference type="KEGG" id="fms:M1R53_02295"/>
<evidence type="ECO:0000256" key="2">
    <source>
        <dbReference type="ARBA" id="ARBA00022692"/>
    </source>
</evidence>
<feature type="domain" description="ABC transmembrane type-1" evidence="9">
    <location>
        <begin position="8"/>
        <end position="285"/>
    </location>
</feature>
<evidence type="ECO:0000256" key="6">
    <source>
        <dbReference type="ARBA" id="ARBA00023136"/>
    </source>
</evidence>
<dbReference type="GO" id="GO:0140359">
    <property type="term" value="F:ABC-type transporter activity"/>
    <property type="evidence" value="ECO:0007669"/>
    <property type="project" value="InterPro"/>
</dbReference>
<dbReference type="EMBL" id="CP096649">
    <property type="protein sequence ID" value="UQK59511.1"/>
    <property type="molecule type" value="Genomic_DNA"/>
</dbReference>
<dbReference type="GO" id="GO:0016887">
    <property type="term" value="F:ATP hydrolysis activity"/>
    <property type="evidence" value="ECO:0007669"/>
    <property type="project" value="InterPro"/>
</dbReference>
<feature type="domain" description="ABC transporter" evidence="8">
    <location>
        <begin position="311"/>
        <end position="511"/>
    </location>
</feature>
<dbReference type="Pfam" id="PF00005">
    <property type="entry name" value="ABC_tran"/>
    <property type="match status" value="1"/>
</dbReference>
<keyword evidence="11" id="KW-1185">Reference proteome</keyword>
<dbReference type="PROSITE" id="PS50929">
    <property type="entry name" value="ABC_TM1F"/>
    <property type="match status" value="1"/>
</dbReference>
<feature type="transmembrane region" description="Helical" evidence="7">
    <location>
        <begin position="110"/>
        <end position="135"/>
    </location>
</feature>
<dbReference type="PANTHER" id="PTHR24221">
    <property type="entry name" value="ATP-BINDING CASSETTE SUB-FAMILY B"/>
    <property type="match status" value="1"/>
</dbReference>
<sequence length="513" mass="58086">MKYKKFFIIMFILILCSSISALLAPIFIQLWKANGTSLDTKKIVFIVLLILASKVLTILFTIFREKFAKEYNKGNFISYIKNIFNMNYDSIIEKGAMNLLERASISVNSIYSFMMSGYIQIFSSLLVALVCLILIANVNLYLALIMLLALPINYFGYKLLNKKLKKKSEEMQKSTGMGFQEILSYVQEVDYVKQLSDRSVIYNKLEPATEKVYGSMARVNEYAQSMTVVLEGINEIIKTLLLLIVVYDYMANSSSIYSIILVTLIFPLYFANVSTITNSNIEKRNFDIAKDFEKELIANKEADGSEAIDMINDIELDISSINIKDMKLDFNANAKLKKGDIVRINGANGSGKSTFAKGLVKFRDVKIIKVNGIDIDKCKNEDIRDRIEYVVQNAPIVNGSLRKNLLLDFDDGSHIDLTQNQFIRSILEKKSLDDEILIGGTNLSGGEKQKISFARSLLKNPDVLVLDEICSNIDKESTKEIYDYLDKTREERICFIISHDDLTSGLINVNINA</sequence>
<dbReference type="GO" id="GO:0005886">
    <property type="term" value="C:plasma membrane"/>
    <property type="evidence" value="ECO:0007669"/>
    <property type="project" value="UniProtKB-SubCell"/>
</dbReference>